<organism evidence="3 4">
    <name type="scientific">Mycobacterium phage KiSi</name>
    <dbReference type="NCBI Taxonomy" id="2507856"/>
    <lineage>
        <taxon>Viruses</taxon>
        <taxon>Duplodnaviria</taxon>
        <taxon>Heunggongvirae</taxon>
        <taxon>Uroviricota</taxon>
        <taxon>Caudoviricetes</taxon>
        <taxon>Weiservirinae</taxon>
        <taxon>Anayavirus</taxon>
        <taxon>Anayavirus kisi</taxon>
    </lineage>
</organism>
<feature type="region of interest" description="Disordered" evidence="1">
    <location>
        <begin position="742"/>
        <end position="764"/>
    </location>
</feature>
<accession>A0A410TC10</accession>
<dbReference type="GeneID" id="60324584"/>
<evidence type="ECO:0000259" key="2">
    <source>
        <dbReference type="Pfam" id="PF21722"/>
    </source>
</evidence>
<evidence type="ECO:0000313" key="4">
    <source>
        <dbReference type="Proteomes" id="UP000290331"/>
    </source>
</evidence>
<keyword evidence="4" id="KW-1185">Reference proteome</keyword>
<gene>
    <name evidence="3" type="primary">26</name>
    <name evidence="3" type="ORF">SEA_KISI_26</name>
</gene>
<name>A0A410TC10_9CAUD</name>
<dbReference type="Pfam" id="PF21722">
    <property type="entry name" value="Gly_rich_2"/>
    <property type="match status" value="1"/>
</dbReference>
<protein>
    <submittedName>
        <fullName evidence="3">Minor tail protein</fullName>
    </submittedName>
</protein>
<evidence type="ECO:0000313" key="3">
    <source>
        <dbReference type="EMBL" id="QAU06444.1"/>
    </source>
</evidence>
<proteinExistence type="predicted"/>
<feature type="compositionally biased region" description="Low complexity" evidence="1">
    <location>
        <begin position="748"/>
        <end position="763"/>
    </location>
</feature>
<feature type="domain" description="Glycine-rich" evidence="2">
    <location>
        <begin position="641"/>
        <end position="813"/>
    </location>
</feature>
<sequence length="819" mass="84032">MPPVFDRNSLRVDRDPMRSIFAEPGRLPKLDPGELWKQWIAGLKELTGLDLSSPQALVLSLGDIIGGALDPQHIADMIGQVLGYVGGPLSGLAQLAKWAGDQLFGIIDPGRLPLLPLGHVAQASPNLLPNGAFTDTVAIDDPAGKWTLDATVGRTAPGSALTVGDGTIKELLSVDLIPVTPGTKLDVEGWVKRANVVGTNASIALGLTTYADSKGATTATAAPSRPTVAVLTTVTGTADWVKISGTYTVPEGVASLRLRLAVTNGVTLGSIWFDDLRVAKGGNLLHINFVDGLGDELASAWSAIEGAVDQLGHMLGLDKWQEFLNAAAGGIGGTIHSIIDRIVHLGLDGSFDASQLINVKNIPTLPNLVMEGINGIANIGESIQNTIDYLWSAFTGQHGQSKSMAALAQAAQQTSLDITQAVRLAQAHTAILAERRNKPAYVGLADTAEASFPLSDIAAGATPPSIAVTATVAPMGFIRCTEGSTKGYVQWIGSGVANLTGFYVNVYRMNAAGDLTLLHTSPDLQSQLTAAWAWQTYVFSGANQVVCEPGDVLAAEFVALGSGSHLIAGMAASWIPNHPTAAPKRLGAVRNPGSGGRAPATGTIAAASIGYAGAGVPWLSFGISNVAADYEAPVTAEYDQVGTYTYEIPSWAQYLDLVAIGGGGGGGSSFNFASGQGGGYGYWAGRTLKRGVDFPANATQMTVVVGNGGGITGAEGYPGNPSGVGWIGLDGTLQQMIAAGGAYGGQGPNHNPNNPNGNTPGRGSLNFQWHSKSYFGGTDAAFAGGSFPGGGGSGAAPYLQGYGGGPGAAWVTARQSADD</sequence>
<dbReference type="Gene3D" id="2.60.120.260">
    <property type="entry name" value="Galactose-binding domain-like"/>
    <property type="match status" value="1"/>
</dbReference>
<dbReference type="EMBL" id="MK376955">
    <property type="protein sequence ID" value="QAU06444.1"/>
    <property type="molecule type" value="Genomic_DNA"/>
</dbReference>
<dbReference type="KEGG" id="vg:60324584"/>
<dbReference type="Proteomes" id="UP000290331">
    <property type="component" value="Segment"/>
</dbReference>
<evidence type="ECO:0000256" key="1">
    <source>
        <dbReference type="SAM" id="MobiDB-lite"/>
    </source>
</evidence>
<dbReference type="InterPro" id="IPR049304">
    <property type="entry name" value="Gly_rich_dom"/>
</dbReference>
<reference evidence="3 4" key="1">
    <citation type="submission" date="2019-01" db="EMBL/GenBank/DDBJ databases">
        <authorList>
            <person name="Kinder M."/>
            <person name="Sitio E."/>
            <person name="Ackerson L."/>
            <person name="Anderson L."/>
            <person name="Cottrell A."/>
            <person name="Eggleston T."/>
            <person name="Kiefer A."/>
            <person name="Ukcamaj A."/>
            <person name="Vendrell P."/>
            <person name="Waytashek C."/>
            <person name="Yeo A."/>
            <person name="Braley A.B."/>
            <person name="Ettinger A.-S.H."/>
            <person name="Ettinger W.F."/>
            <person name="Anders K.R."/>
            <person name="Bradley K.W."/>
            <person name="Asai D.J."/>
            <person name="Bowman C.A."/>
            <person name="Russell D.A."/>
            <person name="Pope W.H."/>
            <person name="Jacobs-Sera D."/>
            <person name="Hendrix R.W."/>
            <person name="Hatfull G.F."/>
        </authorList>
    </citation>
    <scope>NUCLEOTIDE SEQUENCE [LARGE SCALE GENOMIC DNA]</scope>
</reference>
<dbReference type="RefSeq" id="YP_009953117.1">
    <property type="nucleotide sequence ID" value="NC_051619.1"/>
</dbReference>